<evidence type="ECO:0000313" key="8">
    <source>
        <dbReference type="Proteomes" id="UP001209570"/>
    </source>
</evidence>
<dbReference type="PANTHER" id="PTHR10799">
    <property type="entry name" value="SNF2/RAD54 HELICASE FAMILY"/>
    <property type="match status" value="1"/>
</dbReference>
<comment type="similarity">
    <text evidence="1">Belongs to the EAF1 family.</text>
</comment>
<feature type="compositionally biased region" description="Low complexity" evidence="4">
    <location>
        <begin position="1890"/>
        <end position="1905"/>
    </location>
</feature>
<accession>A0AAD5LKW4</accession>
<feature type="compositionally biased region" description="Low complexity" evidence="4">
    <location>
        <begin position="1266"/>
        <end position="1282"/>
    </location>
</feature>
<dbReference type="InterPro" id="IPR027417">
    <property type="entry name" value="P-loop_NTPase"/>
</dbReference>
<dbReference type="SMART" id="SM00573">
    <property type="entry name" value="HSA"/>
    <property type="match status" value="1"/>
</dbReference>
<dbReference type="Gene3D" id="3.40.50.300">
    <property type="entry name" value="P-loop containing nucleotide triphosphate hydrolases"/>
    <property type="match status" value="1"/>
</dbReference>
<feature type="region of interest" description="Disordered" evidence="4">
    <location>
        <begin position="364"/>
        <end position="403"/>
    </location>
</feature>
<feature type="region of interest" description="Disordered" evidence="4">
    <location>
        <begin position="1444"/>
        <end position="1480"/>
    </location>
</feature>
<feature type="compositionally biased region" description="Low complexity" evidence="4">
    <location>
        <begin position="1239"/>
        <end position="1259"/>
    </location>
</feature>
<feature type="compositionally biased region" description="Low complexity" evidence="4">
    <location>
        <begin position="150"/>
        <end position="163"/>
    </location>
</feature>
<feature type="domain" description="HSA" evidence="6">
    <location>
        <begin position="277"/>
        <end position="353"/>
    </location>
</feature>
<feature type="compositionally biased region" description="Basic and acidic residues" evidence="4">
    <location>
        <begin position="260"/>
        <end position="270"/>
    </location>
</feature>
<feature type="region of interest" description="Disordered" evidence="4">
    <location>
        <begin position="1206"/>
        <end position="1286"/>
    </location>
</feature>
<feature type="region of interest" description="Disordered" evidence="4">
    <location>
        <begin position="260"/>
        <end position="286"/>
    </location>
</feature>
<feature type="compositionally biased region" description="Low complexity" evidence="4">
    <location>
        <begin position="126"/>
        <end position="140"/>
    </location>
</feature>
<dbReference type="EMBL" id="JAKCXM010000063">
    <property type="protein sequence ID" value="KAJ0404413.1"/>
    <property type="molecule type" value="Genomic_DNA"/>
</dbReference>
<protein>
    <recommendedName>
        <fullName evidence="9">Myb-like domain-containing protein</fullName>
    </recommendedName>
</protein>
<evidence type="ECO:0000256" key="2">
    <source>
        <dbReference type="ARBA" id="ARBA00009687"/>
    </source>
</evidence>
<evidence type="ECO:0000313" key="7">
    <source>
        <dbReference type="EMBL" id="KAJ0404413.1"/>
    </source>
</evidence>
<dbReference type="PROSITE" id="PS51204">
    <property type="entry name" value="HSA"/>
    <property type="match status" value="1"/>
</dbReference>
<evidence type="ECO:0000256" key="1">
    <source>
        <dbReference type="ARBA" id="ARBA00008913"/>
    </source>
</evidence>
<feature type="region of interest" description="Disordered" evidence="4">
    <location>
        <begin position="116"/>
        <end position="166"/>
    </location>
</feature>
<dbReference type="SUPFAM" id="SSF46689">
    <property type="entry name" value="Homeodomain-like"/>
    <property type="match status" value="1"/>
</dbReference>
<dbReference type="GO" id="GO:0006325">
    <property type="term" value="P:chromatin organization"/>
    <property type="evidence" value="ECO:0007669"/>
    <property type="project" value="UniProtKB-KW"/>
</dbReference>
<proteinExistence type="inferred from homology"/>
<organism evidence="7 8">
    <name type="scientific">Pythium insidiosum</name>
    <name type="common">Pythiosis disease agent</name>
    <dbReference type="NCBI Taxonomy" id="114742"/>
    <lineage>
        <taxon>Eukaryota</taxon>
        <taxon>Sar</taxon>
        <taxon>Stramenopiles</taxon>
        <taxon>Oomycota</taxon>
        <taxon>Peronosporomycetes</taxon>
        <taxon>Pythiales</taxon>
        <taxon>Pythiaceae</taxon>
        <taxon>Pythium</taxon>
    </lineage>
</organism>
<name>A0AAD5LKW4_PYTIN</name>
<evidence type="ECO:0000259" key="5">
    <source>
        <dbReference type="PROSITE" id="PS50090"/>
    </source>
</evidence>
<dbReference type="PROSITE" id="PS50090">
    <property type="entry name" value="MYB_LIKE"/>
    <property type="match status" value="1"/>
</dbReference>
<dbReference type="GO" id="GO:0005524">
    <property type="term" value="F:ATP binding"/>
    <property type="evidence" value="ECO:0007669"/>
    <property type="project" value="InterPro"/>
</dbReference>
<feature type="region of interest" description="Disordered" evidence="4">
    <location>
        <begin position="214"/>
        <end position="242"/>
    </location>
</feature>
<sequence length="1927" mass="203284">MSLLVDMKIATGRSLIHQVRANMQDCFYLTVGQKRQLVDASASASPSMPLSDALVRSIRDKIVEYKELLLDQLLEQRVALAAIGPASPLKEDADGQPHGVDAAEDAAAMNGHAPVAAQDEDDDQHQQQQQQQRSEADASAGASLKRPRRNSNSNNKSKSSSSSAAGDAVLPLLSRAVLRSSMPPPQYLSTSTAAARESPAATRAAAEAAALVLRRPASSSGSAAATTAASRSARGGTRGRSLDDLHADLAQSLRRTMRLQRDVQAREQRATRKRQLPRLPAPTPRPVTHWDAVLQEMTWMATDFSQERNWKRVAQSRLASAVVEAQQAERVRRERESRQLAREIAMQVSAFWRTIERVAARSRDRFDATDSNSNHSDRSSINSINNSNSAASPTPTTLEDEELESQTLTLAWRTVQVAAAEKEDVALTAVQQRVQRLVDASQVARRHTLSQREERALASPQGEAALQRALATAPSNAALAAFQIAALRWMLELFFQGFSCLLNDQLGMGKASVVAAFLRVLCELSAESESAPQSQPTGPHLIVVASQELAKWSHCLRRWHPTGVVQIYAGASRQRQALQRAWRRRRDVAPFMASHDVAAALDEEDARPLLCCLCPVDAFMEDRDAFAAFPKWQTLVVDKADGAAFDDLECVAALRRVAARASVRARVVCCSAPLEAWSSSRVRATYAELLLRKQEPTDTDDAWRQAWTQRALLDARSVEAVARRVGSKAMLPKLAAPEQLSALAVALQCLSLRRGRRDVEAQLGKVDEQSVPCGLTPAQQTQYQQAIAAFAAATPKDKDKEADDVGRWLALCLRLRAVCNCVDVTADDDKLAVADVELLERCSGKLQALVELLTRLVRVEDKRVVVYCQQAALLPVVELLLSLLDVPCVGITGSQAAQQAALCHFALRPSVRVALASTRLATPDRRRAAPVYGVDAVVVLDGDWSATCDAKLRAGWARSLAVNPRSDLCVFRVHCEDTIESALLRVGSCLSDKVFGALSPTELLAADPRVRLETPPWWSSSGRDDATVLLARMANAERLERYVHDASALEAALPGELAELDTDEHLLLANADELLPVEWYAVSFVHQLTESKRRVEPEDDDDGMDVDDVDGDHAASPLHSFDAMAAAASRQLWQQADDELFFLADAVDPLQLSLEDDGAVAALAPSGSPAMYDVLAPARSVESVAERQRARDGADSVYRVAYRVPPPPTAVAATPASASAALKSKMDGDKVKSKKQRVAGGRPPSSSLGSSASAASTSGVKRKHSALQSGASKPSSSAASAKELSDHLPSDMAEFEDDDFWGDTNLDALDAAAWDDPAVLSGILGPSLDTSPSGSTAAGASSGPSAGASSSSKKKAKTSASGAAASSSSTPGSSGTRVRKGSLSESGRDGWSAQDDLVLKTLVELYGANWTLVAHVFNSATSVSRFVYRSRSPRQCFERYGKIVSSSGSGSGSGAGSSAGSSATSSTSTPTKDRSDGRQALSLKQQKLTAAAAALWTPEILAHRFGVPREELLVVFASRDSMPGLPHASIGNVPSLVELSLKKRKQPGVGLDDLKSIRVSFDAIMQCMKRKTPPPPIPIPPASLEPTEPPGPAPADDSAASAAPTPAAGSSLVSPAPTVVPAPHKSHLDLIETLPPFALAPDDVIKRSKEAAAAAVQAATAVAGANVSLNPTFAARKTPVSTPSRAVASLHSAALSPPSTHWGEARRAATMVGPAVSTVAASPAAVLPPTTLTMPVQAPAAGVATAAAVPTSTPASVPSTAATSPVQQQQHAAATRAGAMPVTTSALLHMLDRMPEIKHKIQAILNRADCSEAQKVAMIARLLSTTNAINATTVAAAASGNISAAVSATLGSAGAGAVATSVVSTPMYSHAAGSGAPMPDLETPIPMPPSLADDPSPAASTAASVPSPAAAAALGRALAAPDGARLT</sequence>
<dbReference type="Gene3D" id="3.40.50.10810">
    <property type="entry name" value="Tandem AAA-ATPase domain"/>
    <property type="match status" value="1"/>
</dbReference>
<feature type="compositionally biased region" description="Low complexity" evidence="4">
    <location>
        <begin position="1594"/>
        <end position="1611"/>
    </location>
</feature>
<feature type="compositionally biased region" description="Pro residues" evidence="4">
    <location>
        <begin position="1573"/>
        <end position="1593"/>
    </location>
</feature>
<dbReference type="SMART" id="SM00717">
    <property type="entry name" value="SANT"/>
    <property type="match status" value="1"/>
</dbReference>
<feature type="compositionally biased region" description="Low complexity" evidence="4">
    <location>
        <begin position="1210"/>
        <end position="1221"/>
    </location>
</feature>
<dbReference type="InterPro" id="IPR009057">
    <property type="entry name" value="Homeodomain-like_sf"/>
</dbReference>
<keyword evidence="3" id="KW-0156">Chromatin regulator</keyword>
<dbReference type="InterPro" id="IPR038718">
    <property type="entry name" value="SNF2-like_sf"/>
</dbReference>
<feature type="compositionally biased region" description="Low complexity" evidence="4">
    <location>
        <begin position="1458"/>
        <end position="1469"/>
    </location>
</feature>
<feature type="compositionally biased region" description="Low complexity" evidence="4">
    <location>
        <begin position="370"/>
        <end position="397"/>
    </location>
</feature>
<dbReference type="SUPFAM" id="SSF52540">
    <property type="entry name" value="P-loop containing nucleoside triphosphate hydrolases"/>
    <property type="match status" value="1"/>
</dbReference>
<dbReference type="Pfam" id="PF13921">
    <property type="entry name" value="Myb_DNA-bind_6"/>
    <property type="match status" value="1"/>
</dbReference>
<feature type="region of interest" description="Disordered" evidence="4">
    <location>
        <begin position="1330"/>
        <end position="1390"/>
    </location>
</feature>
<feature type="compositionally biased region" description="Low complexity" evidence="4">
    <location>
        <begin position="1330"/>
        <end position="1351"/>
    </location>
</feature>
<feature type="region of interest" description="Disordered" evidence="4">
    <location>
        <begin position="1869"/>
        <end position="1905"/>
    </location>
</feature>
<feature type="region of interest" description="Disordered" evidence="4">
    <location>
        <begin position="181"/>
        <end position="200"/>
    </location>
</feature>
<evidence type="ECO:0000256" key="4">
    <source>
        <dbReference type="SAM" id="MobiDB-lite"/>
    </source>
</evidence>
<feature type="region of interest" description="Disordered" evidence="4">
    <location>
        <begin position="1570"/>
        <end position="1619"/>
    </location>
</feature>
<dbReference type="Gene3D" id="1.10.10.60">
    <property type="entry name" value="Homeodomain-like"/>
    <property type="match status" value="1"/>
</dbReference>
<feature type="domain" description="Myb-like" evidence="5">
    <location>
        <begin position="1383"/>
        <end position="1444"/>
    </location>
</feature>
<dbReference type="InterPro" id="IPR014012">
    <property type="entry name" value="HSA_dom"/>
</dbReference>
<dbReference type="Proteomes" id="UP001209570">
    <property type="component" value="Unassembled WGS sequence"/>
</dbReference>
<dbReference type="InterPro" id="IPR000330">
    <property type="entry name" value="SNF2_N"/>
</dbReference>
<feature type="compositionally biased region" description="Low complexity" evidence="4">
    <location>
        <begin position="1358"/>
        <end position="1376"/>
    </location>
</feature>
<feature type="compositionally biased region" description="Low complexity" evidence="4">
    <location>
        <begin position="191"/>
        <end position="200"/>
    </location>
</feature>
<feature type="compositionally biased region" description="Low complexity" evidence="4">
    <location>
        <begin position="214"/>
        <end position="235"/>
    </location>
</feature>
<dbReference type="Pfam" id="PF07529">
    <property type="entry name" value="HSA"/>
    <property type="match status" value="1"/>
</dbReference>
<comment type="similarity">
    <text evidence="2">Belongs to the SNF2/RAD54 helicase family. ISWI subfamily.</text>
</comment>
<evidence type="ECO:0000256" key="3">
    <source>
        <dbReference type="ARBA" id="ARBA00022853"/>
    </source>
</evidence>
<dbReference type="GO" id="GO:0035267">
    <property type="term" value="C:NuA4 histone acetyltransferase complex"/>
    <property type="evidence" value="ECO:0007669"/>
    <property type="project" value="UniProtKB-ARBA"/>
</dbReference>
<keyword evidence="8" id="KW-1185">Reference proteome</keyword>
<dbReference type="CDD" id="cd00167">
    <property type="entry name" value="SANT"/>
    <property type="match status" value="1"/>
</dbReference>
<evidence type="ECO:0008006" key="9">
    <source>
        <dbReference type="Google" id="ProtNLM"/>
    </source>
</evidence>
<reference evidence="7" key="1">
    <citation type="submission" date="2021-12" db="EMBL/GenBank/DDBJ databases">
        <title>Prjna785345.</title>
        <authorList>
            <person name="Rujirawat T."/>
            <person name="Krajaejun T."/>
        </authorList>
    </citation>
    <scope>NUCLEOTIDE SEQUENCE</scope>
    <source>
        <strain evidence="7">Pi057C3</strain>
    </source>
</reference>
<dbReference type="InterPro" id="IPR001005">
    <property type="entry name" value="SANT/Myb"/>
</dbReference>
<evidence type="ECO:0000259" key="6">
    <source>
        <dbReference type="PROSITE" id="PS51204"/>
    </source>
</evidence>
<dbReference type="Pfam" id="PF00176">
    <property type="entry name" value="SNF2-rel_dom"/>
    <property type="match status" value="1"/>
</dbReference>
<gene>
    <name evidence="7" type="ORF">P43SY_007666</name>
</gene>
<comment type="caution">
    <text evidence="7">The sequence shown here is derived from an EMBL/GenBank/DDBJ whole genome shotgun (WGS) entry which is preliminary data.</text>
</comment>